<dbReference type="Proteomes" id="UP000324632">
    <property type="component" value="Chromosome 19"/>
</dbReference>
<dbReference type="AlphaFoldDB" id="A0A5A9NFS4"/>
<dbReference type="EMBL" id="SOYY01000019">
    <property type="protein sequence ID" value="KAA0708065.1"/>
    <property type="molecule type" value="Genomic_DNA"/>
</dbReference>
<sequence>MGERGGPGKLRSYWEKRMYVVKEQISDNPVYVIHPEGDPNARNRSIHRNLLLLVNDLPVESPAQSADTVLTPRQRLKQPQQRASSADNDGILDTDDDYDDEDQWTGGYWLRTPVVRMENYQAGYGRSGASEREQSPVSRSSPATAPGQTPKKLTKIHKDYPNTLRTRETKPMDTYLPNEQETAERDDTHTDETNLPEREHEQNIPVQEDKQSSKDREVELVGDESQTSEQPDVTYLLQPGEEEKIEHAEEVREGRQSYPPIMTWPAEDAHREVGRSVRERRPRPMFTYESLGQPSIQTHVDSISSQITSAPLPFMPHITRQFILPIPYAPQIYMPYTYYMPVTAQVY</sequence>
<accession>A0A5A9NFS4</accession>
<feature type="compositionally biased region" description="Basic and acidic residues" evidence="1">
    <location>
        <begin position="156"/>
        <end position="171"/>
    </location>
</feature>
<evidence type="ECO:0000256" key="1">
    <source>
        <dbReference type="SAM" id="MobiDB-lite"/>
    </source>
</evidence>
<feature type="compositionally biased region" description="Polar residues" evidence="1">
    <location>
        <begin position="77"/>
        <end position="86"/>
    </location>
</feature>
<feature type="compositionally biased region" description="Basic and acidic residues" evidence="1">
    <location>
        <begin position="182"/>
        <end position="219"/>
    </location>
</feature>
<name>A0A5A9NFS4_9TELE</name>
<comment type="caution">
    <text evidence="2">The sequence shown here is derived from an EMBL/GenBank/DDBJ whole genome shotgun (WGS) entry which is preliminary data.</text>
</comment>
<organism evidence="2 3">
    <name type="scientific">Triplophysa tibetana</name>
    <dbReference type="NCBI Taxonomy" id="1572043"/>
    <lineage>
        <taxon>Eukaryota</taxon>
        <taxon>Metazoa</taxon>
        <taxon>Chordata</taxon>
        <taxon>Craniata</taxon>
        <taxon>Vertebrata</taxon>
        <taxon>Euteleostomi</taxon>
        <taxon>Actinopterygii</taxon>
        <taxon>Neopterygii</taxon>
        <taxon>Teleostei</taxon>
        <taxon>Ostariophysi</taxon>
        <taxon>Cypriniformes</taxon>
        <taxon>Nemacheilidae</taxon>
        <taxon>Triplophysa</taxon>
    </lineage>
</organism>
<feature type="region of interest" description="Disordered" evidence="1">
    <location>
        <begin position="65"/>
        <end position="99"/>
    </location>
</feature>
<protein>
    <submittedName>
        <fullName evidence="2">Uncharacterized protein</fullName>
    </submittedName>
</protein>
<proteinExistence type="predicted"/>
<keyword evidence="3" id="KW-1185">Reference proteome</keyword>
<feature type="compositionally biased region" description="Acidic residues" evidence="1">
    <location>
        <begin position="90"/>
        <end position="99"/>
    </location>
</feature>
<evidence type="ECO:0000313" key="3">
    <source>
        <dbReference type="Proteomes" id="UP000324632"/>
    </source>
</evidence>
<feature type="compositionally biased region" description="Polar residues" evidence="1">
    <location>
        <begin position="135"/>
        <end position="147"/>
    </location>
</feature>
<feature type="region of interest" description="Disordered" evidence="1">
    <location>
        <begin position="125"/>
        <end position="229"/>
    </location>
</feature>
<reference evidence="2 3" key="1">
    <citation type="journal article" date="2019" name="Mol. Ecol. Resour.">
        <title>Chromosome-level genome assembly of Triplophysa tibetana, a fish adapted to the harsh high-altitude environment of the Tibetan Plateau.</title>
        <authorList>
            <person name="Yang X."/>
            <person name="Liu H."/>
            <person name="Ma Z."/>
            <person name="Zou Y."/>
            <person name="Zou M."/>
            <person name="Mao Y."/>
            <person name="Li X."/>
            <person name="Wang H."/>
            <person name="Chen T."/>
            <person name="Wang W."/>
            <person name="Yang R."/>
        </authorList>
    </citation>
    <scope>NUCLEOTIDE SEQUENCE [LARGE SCALE GENOMIC DNA]</scope>
    <source>
        <strain evidence="2">TTIB1903HZAU</strain>
        <tissue evidence="2">Muscle</tissue>
    </source>
</reference>
<evidence type="ECO:0000313" key="2">
    <source>
        <dbReference type="EMBL" id="KAA0708065.1"/>
    </source>
</evidence>
<gene>
    <name evidence="2" type="ORF">E1301_Tti014323</name>
</gene>